<feature type="transmembrane region" description="Helical" evidence="8">
    <location>
        <begin position="149"/>
        <end position="172"/>
    </location>
</feature>
<keyword evidence="6 8" id="KW-1133">Transmembrane helix</keyword>
<evidence type="ECO:0000256" key="4">
    <source>
        <dbReference type="ARBA" id="ARBA00022741"/>
    </source>
</evidence>
<dbReference type="GO" id="GO:0016020">
    <property type="term" value="C:membrane"/>
    <property type="evidence" value="ECO:0007669"/>
    <property type="project" value="UniProtKB-SubCell"/>
</dbReference>
<dbReference type="GO" id="GO:0016887">
    <property type="term" value="F:ATP hydrolysis activity"/>
    <property type="evidence" value="ECO:0007669"/>
    <property type="project" value="InterPro"/>
</dbReference>
<dbReference type="FunFam" id="1.20.1560.10:FF:000010">
    <property type="entry name" value="Multidrug resistance-associated ABC transporter"/>
    <property type="match status" value="1"/>
</dbReference>
<feature type="transmembrane region" description="Helical" evidence="8">
    <location>
        <begin position="52"/>
        <end position="78"/>
    </location>
</feature>
<evidence type="ECO:0000256" key="8">
    <source>
        <dbReference type="SAM" id="Phobius"/>
    </source>
</evidence>
<dbReference type="CDD" id="cd03244">
    <property type="entry name" value="ABCC_MRP_domain2"/>
    <property type="match status" value="1"/>
</dbReference>
<evidence type="ECO:0000256" key="2">
    <source>
        <dbReference type="ARBA" id="ARBA00022448"/>
    </source>
</evidence>
<feature type="domain" description="ABC transmembrane type-1" evidence="10">
    <location>
        <begin position="1"/>
        <end position="207"/>
    </location>
</feature>
<dbReference type="Pfam" id="PF00005">
    <property type="entry name" value="ABC_tran"/>
    <property type="match status" value="2"/>
</dbReference>
<dbReference type="Pfam" id="PF00664">
    <property type="entry name" value="ABC_membrane"/>
    <property type="match status" value="2"/>
</dbReference>
<evidence type="ECO:0000259" key="9">
    <source>
        <dbReference type="PROSITE" id="PS50893"/>
    </source>
</evidence>
<dbReference type="InterPro" id="IPR027417">
    <property type="entry name" value="P-loop_NTPase"/>
</dbReference>
<reference evidence="11" key="1">
    <citation type="submission" date="2021-01" db="EMBL/GenBank/DDBJ databases">
        <authorList>
            <person name="Corre E."/>
            <person name="Pelletier E."/>
            <person name="Niang G."/>
            <person name="Scheremetjew M."/>
            <person name="Finn R."/>
            <person name="Kale V."/>
            <person name="Holt S."/>
            <person name="Cochrane G."/>
            <person name="Meng A."/>
            <person name="Brown T."/>
            <person name="Cohen L."/>
        </authorList>
    </citation>
    <scope>NUCLEOTIDE SEQUENCE</scope>
    <source>
        <strain evidence="11">NIES-381</strain>
    </source>
</reference>
<dbReference type="InterPro" id="IPR011527">
    <property type="entry name" value="ABC1_TM_dom"/>
</dbReference>
<keyword evidence="4" id="KW-0547">Nucleotide-binding</keyword>
<keyword evidence="5" id="KW-0067">ATP-binding</keyword>
<dbReference type="EMBL" id="HBGA01047843">
    <property type="protein sequence ID" value="CAD9006487.1"/>
    <property type="molecule type" value="Transcribed_RNA"/>
</dbReference>
<dbReference type="Gene3D" id="1.20.1560.10">
    <property type="entry name" value="ABC transporter type 1, transmembrane domain"/>
    <property type="match status" value="2"/>
</dbReference>
<gene>
    <name evidence="11" type="ORF">EGYM00392_LOCUS17577</name>
</gene>
<evidence type="ECO:0000256" key="6">
    <source>
        <dbReference type="ARBA" id="ARBA00022989"/>
    </source>
</evidence>
<dbReference type="GO" id="GO:0005524">
    <property type="term" value="F:ATP binding"/>
    <property type="evidence" value="ECO:0007669"/>
    <property type="project" value="UniProtKB-KW"/>
</dbReference>
<evidence type="ECO:0000256" key="3">
    <source>
        <dbReference type="ARBA" id="ARBA00022692"/>
    </source>
</evidence>
<feature type="domain" description="ABC transmembrane type-1" evidence="10">
    <location>
        <begin position="527"/>
        <end position="812"/>
    </location>
</feature>
<dbReference type="SUPFAM" id="SSF52540">
    <property type="entry name" value="P-loop containing nucleoside triphosphate hydrolases"/>
    <property type="match status" value="2"/>
</dbReference>
<dbReference type="PROSITE" id="PS50929">
    <property type="entry name" value="ABC_TM1F"/>
    <property type="match status" value="2"/>
</dbReference>
<evidence type="ECO:0000313" key="11">
    <source>
        <dbReference type="EMBL" id="CAD9006487.1"/>
    </source>
</evidence>
<feature type="transmembrane region" description="Helical" evidence="8">
    <location>
        <begin position="570"/>
        <end position="594"/>
    </location>
</feature>
<dbReference type="PROSITE" id="PS50893">
    <property type="entry name" value="ABC_TRANSPORTER_2"/>
    <property type="match status" value="2"/>
</dbReference>
<evidence type="ECO:0000259" key="10">
    <source>
        <dbReference type="PROSITE" id="PS50929"/>
    </source>
</evidence>
<feature type="domain" description="ABC transporter" evidence="9">
    <location>
        <begin position="238"/>
        <end position="463"/>
    </location>
</feature>
<feature type="transmembrane region" description="Helical" evidence="8">
    <location>
        <begin position="637"/>
        <end position="658"/>
    </location>
</feature>
<name>A0A7S1IAP7_9EUGL</name>
<organism evidence="11">
    <name type="scientific">Eutreptiella gymnastica</name>
    <dbReference type="NCBI Taxonomy" id="73025"/>
    <lineage>
        <taxon>Eukaryota</taxon>
        <taxon>Discoba</taxon>
        <taxon>Euglenozoa</taxon>
        <taxon>Euglenida</taxon>
        <taxon>Spirocuta</taxon>
        <taxon>Euglenophyceae</taxon>
        <taxon>Eutreptiales</taxon>
        <taxon>Eutreptiaceae</taxon>
        <taxon>Eutreptiella</taxon>
    </lineage>
</organism>
<dbReference type="FunFam" id="3.40.50.300:FF:000163">
    <property type="entry name" value="Multidrug resistance-associated protein member 4"/>
    <property type="match status" value="1"/>
</dbReference>
<dbReference type="SUPFAM" id="SSF90123">
    <property type="entry name" value="ABC transporter transmembrane region"/>
    <property type="match status" value="2"/>
</dbReference>
<keyword evidence="7 8" id="KW-0472">Membrane</keyword>
<dbReference type="PANTHER" id="PTHR24223">
    <property type="entry name" value="ATP-BINDING CASSETTE SUB-FAMILY C"/>
    <property type="match status" value="1"/>
</dbReference>
<proteinExistence type="predicted"/>
<feature type="transmembrane region" description="Helical" evidence="8">
    <location>
        <begin position="759"/>
        <end position="776"/>
    </location>
</feature>
<dbReference type="FunFam" id="3.40.50.300:FF:000997">
    <property type="entry name" value="Multidrug resistance-associated protein 1"/>
    <property type="match status" value="1"/>
</dbReference>
<dbReference type="InterPro" id="IPR036640">
    <property type="entry name" value="ABC1_TM_sf"/>
</dbReference>
<dbReference type="InterPro" id="IPR050173">
    <property type="entry name" value="ABC_transporter_C-like"/>
</dbReference>
<dbReference type="GO" id="GO:0140359">
    <property type="term" value="F:ABC-type transporter activity"/>
    <property type="evidence" value="ECO:0007669"/>
    <property type="project" value="InterPro"/>
</dbReference>
<feature type="transmembrane region" description="Helical" evidence="8">
    <location>
        <begin position="664"/>
        <end position="683"/>
    </location>
</feature>
<dbReference type="InterPro" id="IPR017871">
    <property type="entry name" value="ABC_transporter-like_CS"/>
</dbReference>
<dbReference type="SMART" id="SM00382">
    <property type="entry name" value="AAA"/>
    <property type="match status" value="2"/>
</dbReference>
<keyword evidence="3 8" id="KW-0812">Transmembrane</keyword>
<dbReference type="InterPro" id="IPR044746">
    <property type="entry name" value="ABCC_6TM_D1"/>
</dbReference>
<evidence type="ECO:0000256" key="5">
    <source>
        <dbReference type="ARBA" id="ARBA00022840"/>
    </source>
</evidence>
<dbReference type="InterPro" id="IPR003593">
    <property type="entry name" value="AAA+_ATPase"/>
</dbReference>
<sequence>MAEIYQKSLRLSNRARAAEPTGTILNHMAVDAEQMQGALNTLHVLWAAPLRILVAMVFLYQVLGPASIAGFVALVALLPLQLRAVERMGHYTRESRRHSDARVSLTTEILAGIRVIKSYVWEGAFLDRVAVAREQELHWIRKAAVMRTALNMVVSLSPLLLAFVSFSGYTLLGGTLSPVITFPALSLFVIIQLPLWFIPPAIQSMSQGKVALQRIEKFLLAEEAQPAISCPANPKNVIEMSDAIFSWYTADGAPSPCLRDVTLHIPKGELVCVVGPTGSGKSSLIMALLGETPRVAGELAMEGTVGYVSQKPWLYRGTLTDNILFGMEYDHGRYTHALKVCQLLEDVQQCPGGAEQEIGEGGANLSGGQRQRVSLARAVYKKADVYLLDDCLSALDAKVGRAVFEECICGDLAGTTRVWACNQPQYLPRADRIVLMQNGQIVENGTFEDLMRAGGEFAKLMQGYEGEVDLQAAKDWREVAKGLPPSDTPRAQAERSSTPALAPALVAEEKALSGNTLSRQNFLFYGAAVGGTFALVQVAGVYSLIETCRVGSSLWLTWWSGQRWLLPIKVWLAVYAIWGLWQTVFAFFNGLFLARRGVEAARRLHHRMLDRVMHSPVAFFDATPIGRMVNRFTKDQATIDTFLMPTLAAMTGSCAVLLSTTLLVVINTPYTCLTLVPLALFFYRTQRRFRRTARELKRMDAITRSPVYADFGEALGGTATIRAYQAQAHMVATNYHDLEDNQRFTYAINSLNRWLGVRLELIGSMVIFSTGCFAILQRHQLGAAVLGLTLSQTFQITSLLGFLIKISAEVENCFTSLERVREYTCLPVECKAHACSPPPSWPSEGAVVFREVVMRYRHDMAPSLRGLSFAIRPSEKIGIVGRTGAGKSSLLVAMYRFVELSNGAIEIDGLDIADQPLPTLRRAISIIPQDPILFSGTVRYNLDPAGEYTDAQIWAALSQSNFQDRVRQLPLQLDTDVGEGGGIFSVGGRQLLCLARALLRETRVIVIDEATANIDTVTDDLIQRTIRTQFAQSTVITIAHRLDTIIDSDRVLVLDHGKAVQFDSPRALLSVPQDQPSAFRDLVDESGPINAAKLRALANAGARDPGDLQSLG</sequence>
<dbReference type="CDD" id="cd03250">
    <property type="entry name" value="ABCC_MRP_domain1"/>
    <property type="match status" value="1"/>
</dbReference>
<feature type="domain" description="ABC transporter" evidence="9">
    <location>
        <begin position="847"/>
        <end position="1081"/>
    </location>
</feature>
<dbReference type="Gene3D" id="3.40.50.300">
    <property type="entry name" value="P-loop containing nucleotide triphosphate hydrolases"/>
    <property type="match status" value="2"/>
</dbReference>
<evidence type="ECO:0000256" key="1">
    <source>
        <dbReference type="ARBA" id="ARBA00004141"/>
    </source>
</evidence>
<dbReference type="AlphaFoldDB" id="A0A7S1IAP7"/>
<feature type="transmembrane region" description="Helical" evidence="8">
    <location>
        <begin position="178"/>
        <end position="198"/>
    </location>
</feature>
<feature type="transmembrane region" description="Helical" evidence="8">
    <location>
        <begin position="522"/>
        <end position="545"/>
    </location>
</feature>
<dbReference type="PANTHER" id="PTHR24223:SF401">
    <property type="entry name" value="ATP-BINDING CASSETTE TRANSPORTER SUBFAMILY C"/>
    <property type="match status" value="1"/>
</dbReference>
<evidence type="ECO:0000256" key="7">
    <source>
        <dbReference type="ARBA" id="ARBA00023136"/>
    </source>
</evidence>
<protein>
    <recommendedName>
        <fullName evidence="12">ATP-dependent transporter ycf16</fullName>
    </recommendedName>
</protein>
<dbReference type="InterPro" id="IPR003439">
    <property type="entry name" value="ABC_transporter-like_ATP-bd"/>
</dbReference>
<dbReference type="PROSITE" id="PS00211">
    <property type="entry name" value="ABC_TRANSPORTER_1"/>
    <property type="match status" value="1"/>
</dbReference>
<dbReference type="CDD" id="cd18579">
    <property type="entry name" value="ABC_6TM_ABCC_D1"/>
    <property type="match status" value="1"/>
</dbReference>
<evidence type="ECO:0008006" key="12">
    <source>
        <dbReference type="Google" id="ProtNLM"/>
    </source>
</evidence>
<comment type="subcellular location">
    <subcellularLocation>
        <location evidence="1">Membrane</location>
        <topology evidence="1">Multi-pass membrane protein</topology>
    </subcellularLocation>
</comment>
<keyword evidence="2" id="KW-0813">Transport</keyword>
<accession>A0A7S1IAP7</accession>